<evidence type="ECO:0000313" key="4">
    <source>
        <dbReference type="Proteomes" id="UP000240971"/>
    </source>
</evidence>
<proteinExistence type="predicted"/>
<sequence>MKLKFKCLLLLLLPLVSQAYNNGTTYKKIINKEFAVSNNAVLSISNKYGKIILHAWNKNEIKATITVTGFGKKESEAQSIADIVDVATDKNSPTAVALRTVYNPSKQSSGWFSWGGKIDSKDYVNIDYEVYIPQSLQRLIIDNQFGDVIADKFTFPADLALNYCTYDIREAEDLSLKINYCDKGKIGKAGKVNVKGNYSTMRGEQLGSLEASSNYSEYTITKLGTLSISANYDDYKIEQVEQVSGRCTYSDVRLNELQHRIDLRMTYGDVVIKKTSMGFKGADLQVTYADVKIAFPRKQPLSLDVNLVYGDLGTGGLELKNVSSNKKGSTLIYSAQAGSGSEPAAQIKIRGTNTDVKLEAF</sequence>
<evidence type="ECO:0000256" key="1">
    <source>
        <dbReference type="SAM" id="SignalP"/>
    </source>
</evidence>
<reference evidence="3 4" key="1">
    <citation type="submission" date="2018-03" db="EMBL/GenBank/DDBJ databases">
        <title>Genomic Encyclopedia of Archaeal and Bacterial Type Strains, Phase II (KMG-II): from individual species to whole genera.</title>
        <authorList>
            <person name="Goeker M."/>
        </authorList>
    </citation>
    <scope>NUCLEOTIDE SEQUENCE [LARGE SCALE GENOMIC DNA]</scope>
    <source>
        <strain evidence="3 4">DSM 24859</strain>
    </source>
</reference>
<dbReference type="Pfam" id="PF13349">
    <property type="entry name" value="DUF4097"/>
    <property type="match status" value="1"/>
</dbReference>
<evidence type="ECO:0000259" key="2">
    <source>
        <dbReference type="Pfam" id="PF13349"/>
    </source>
</evidence>
<keyword evidence="4" id="KW-1185">Reference proteome</keyword>
<dbReference type="RefSeq" id="WP_106528537.1">
    <property type="nucleotide sequence ID" value="NZ_PYAW01000002.1"/>
</dbReference>
<feature type="domain" description="DUF4097" evidence="2">
    <location>
        <begin position="195"/>
        <end position="358"/>
    </location>
</feature>
<protein>
    <submittedName>
        <fullName evidence="3">Putative adhesin</fullName>
    </submittedName>
</protein>
<dbReference type="Proteomes" id="UP000240971">
    <property type="component" value="Unassembled WGS sequence"/>
</dbReference>
<dbReference type="EMBL" id="PYAW01000002">
    <property type="protein sequence ID" value="PSL48132.1"/>
    <property type="molecule type" value="Genomic_DNA"/>
</dbReference>
<dbReference type="OrthoDB" id="1117657at2"/>
<gene>
    <name evidence="3" type="ORF">CLV51_102994</name>
</gene>
<name>A0A2P8HPK8_CHINA</name>
<comment type="caution">
    <text evidence="3">The sequence shown here is derived from an EMBL/GenBank/DDBJ whole genome shotgun (WGS) entry which is preliminary data.</text>
</comment>
<organism evidence="3 4">
    <name type="scientific">Chitinophaga niastensis</name>
    <dbReference type="NCBI Taxonomy" id="536980"/>
    <lineage>
        <taxon>Bacteria</taxon>
        <taxon>Pseudomonadati</taxon>
        <taxon>Bacteroidota</taxon>
        <taxon>Chitinophagia</taxon>
        <taxon>Chitinophagales</taxon>
        <taxon>Chitinophagaceae</taxon>
        <taxon>Chitinophaga</taxon>
    </lineage>
</organism>
<dbReference type="InterPro" id="IPR025164">
    <property type="entry name" value="Toastrack_DUF4097"/>
</dbReference>
<evidence type="ECO:0000313" key="3">
    <source>
        <dbReference type="EMBL" id="PSL48132.1"/>
    </source>
</evidence>
<feature type="chain" id="PRO_5015197557" evidence="1">
    <location>
        <begin position="20"/>
        <end position="361"/>
    </location>
</feature>
<feature type="signal peptide" evidence="1">
    <location>
        <begin position="1"/>
        <end position="19"/>
    </location>
</feature>
<keyword evidence="1" id="KW-0732">Signal</keyword>
<accession>A0A2P8HPK8</accession>
<dbReference type="AlphaFoldDB" id="A0A2P8HPK8"/>